<feature type="compositionally biased region" description="Basic and acidic residues" evidence="1">
    <location>
        <begin position="63"/>
        <end position="73"/>
    </location>
</feature>
<gene>
    <name evidence="2" type="ORF">SBRY_60123</name>
</gene>
<dbReference type="AlphaFoldDB" id="A0A9W4H5Y8"/>
<sequence>MPPSRRVSVFWRRRLAGRVSVFQGRGELRAPSRRTERCEPSASGNHRGARRTARPAHAAGEAIAHRKGQDLTWRRGGKPTAGGEWPGAEEAGPGAGAAP</sequence>
<proteinExistence type="predicted"/>
<feature type="region of interest" description="Disordered" evidence="1">
    <location>
        <begin position="31"/>
        <end position="99"/>
    </location>
</feature>
<protein>
    <submittedName>
        <fullName evidence="2">Uncharacterized protein</fullName>
    </submittedName>
</protein>
<feature type="compositionally biased region" description="Low complexity" evidence="1">
    <location>
        <begin position="81"/>
        <end position="99"/>
    </location>
</feature>
<comment type="caution">
    <text evidence="2">The sequence shown here is derived from an EMBL/GenBank/DDBJ whole genome shotgun (WGS) entry which is preliminary data.</text>
</comment>
<evidence type="ECO:0000313" key="2">
    <source>
        <dbReference type="EMBL" id="CAG7653370.1"/>
    </source>
</evidence>
<organism evidence="2 3">
    <name type="scientific">Actinacidiphila bryophytorum</name>
    <dbReference type="NCBI Taxonomy" id="1436133"/>
    <lineage>
        <taxon>Bacteria</taxon>
        <taxon>Bacillati</taxon>
        <taxon>Actinomycetota</taxon>
        <taxon>Actinomycetes</taxon>
        <taxon>Kitasatosporales</taxon>
        <taxon>Streptomycetaceae</taxon>
        <taxon>Actinacidiphila</taxon>
    </lineage>
</organism>
<dbReference type="EMBL" id="CAJVAX010000020">
    <property type="protein sequence ID" value="CAG7653370.1"/>
    <property type="molecule type" value="Genomic_DNA"/>
</dbReference>
<keyword evidence="3" id="KW-1185">Reference proteome</keyword>
<evidence type="ECO:0000256" key="1">
    <source>
        <dbReference type="SAM" id="MobiDB-lite"/>
    </source>
</evidence>
<accession>A0A9W4H5Y8</accession>
<name>A0A9W4H5Y8_9ACTN</name>
<reference evidence="2" key="1">
    <citation type="submission" date="2021-06" db="EMBL/GenBank/DDBJ databases">
        <authorList>
            <person name="Arsene-Ploetze F."/>
        </authorList>
    </citation>
    <scope>NUCLEOTIDE SEQUENCE</scope>
    <source>
        <strain evidence="2">SBRY1</strain>
    </source>
</reference>
<dbReference type="Proteomes" id="UP001153328">
    <property type="component" value="Unassembled WGS sequence"/>
</dbReference>
<evidence type="ECO:0000313" key="3">
    <source>
        <dbReference type="Proteomes" id="UP001153328"/>
    </source>
</evidence>